<sequence length="374" mass="40890">MNPLRVGISTSVLEPVRNGGHLDGIGVYTAALRHNLAQVGVAVRGYSFPIFANRARMFEGDALPRSFPMQMLVASFGVPAPVGERIDVFHCTDYKAVRMPCPVVTTLHDAIPLKHPEWTGGRFRALKSLILRRSASYADHVIALSYAAIPDLVEYFGVNERRISVVPCGVDAGWFHSPSHADVEKELSLRGLRRGYFLYVGTLQPRKNVVGILNAYEALPEAIRRERQLVIVGRAGWHCEEEVSRLNAARDAGDGIVWLDGVRGAASLRRIYAGAGVFVFPSLYEGYGIPVLEAFASGLPVVTSNISSLPEVAGEAALKVDPKDPAAIADAMQRFAESETLCTDFVELGRNRAKALSWENTARMTAEVYRRVAS</sequence>
<dbReference type="InterPro" id="IPR028098">
    <property type="entry name" value="Glyco_trans_4-like_N"/>
</dbReference>
<reference evidence="4 5" key="1">
    <citation type="submission" date="2019-03" db="EMBL/GenBank/DDBJ databases">
        <title>Efficiently degradation of phenoxyalkanoic acid herbicides by Cupriavidus oxalaticus strain X32.</title>
        <authorList>
            <person name="Sheng X."/>
        </authorList>
    </citation>
    <scope>NUCLEOTIDE SEQUENCE [LARGE SCALE GENOMIC DNA]</scope>
    <source>
        <strain evidence="4 5">X32</strain>
    </source>
</reference>
<evidence type="ECO:0000313" key="5">
    <source>
        <dbReference type="Proteomes" id="UP000295294"/>
    </source>
</evidence>
<dbReference type="PANTHER" id="PTHR46401">
    <property type="entry name" value="GLYCOSYLTRANSFERASE WBBK-RELATED"/>
    <property type="match status" value="1"/>
</dbReference>
<dbReference type="FunFam" id="3.40.50.2000:FF:000119">
    <property type="entry name" value="Glycosyl transferase group 1"/>
    <property type="match status" value="1"/>
</dbReference>
<evidence type="ECO:0000256" key="1">
    <source>
        <dbReference type="ARBA" id="ARBA00022679"/>
    </source>
</evidence>
<evidence type="ECO:0000313" key="4">
    <source>
        <dbReference type="EMBL" id="QBY54020.1"/>
    </source>
</evidence>
<accession>A0A4P7LDH9</accession>
<dbReference type="SUPFAM" id="SSF53756">
    <property type="entry name" value="UDP-Glycosyltransferase/glycogen phosphorylase"/>
    <property type="match status" value="1"/>
</dbReference>
<dbReference type="Gene3D" id="3.40.50.2000">
    <property type="entry name" value="Glycogen Phosphorylase B"/>
    <property type="match status" value="2"/>
</dbReference>
<keyword evidence="1 4" id="KW-0808">Transferase</keyword>
<dbReference type="Pfam" id="PF13439">
    <property type="entry name" value="Glyco_transf_4"/>
    <property type="match status" value="1"/>
</dbReference>
<name>A0A4P7LDH9_9BURK</name>
<dbReference type="KEGG" id="cox:E0W60_23610"/>
<dbReference type="CDD" id="cd03809">
    <property type="entry name" value="GT4_MtfB-like"/>
    <property type="match status" value="1"/>
</dbReference>
<dbReference type="GO" id="GO:0009103">
    <property type="term" value="P:lipopolysaccharide biosynthetic process"/>
    <property type="evidence" value="ECO:0007669"/>
    <property type="project" value="TreeGrafter"/>
</dbReference>
<dbReference type="OrthoDB" id="433681at2"/>
<protein>
    <submittedName>
        <fullName evidence="4">Glycosyltransferase family 1 protein</fullName>
    </submittedName>
</protein>
<proteinExistence type="predicted"/>
<dbReference type="Pfam" id="PF00534">
    <property type="entry name" value="Glycos_transf_1"/>
    <property type="match status" value="1"/>
</dbReference>
<feature type="domain" description="Glycosyltransferase subfamily 4-like N-terminal" evidence="3">
    <location>
        <begin position="24"/>
        <end position="172"/>
    </location>
</feature>
<gene>
    <name evidence="4" type="ORF">E0W60_23610</name>
</gene>
<organism evidence="4 5">
    <name type="scientific">Cupriavidus oxalaticus</name>
    <dbReference type="NCBI Taxonomy" id="96344"/>
    <lineage>
        <taxon>Bacteria</taxon>
        <taxon>Pseudomonadati</taxon>
        <taxon>Pseudomonadota</taxon>
        <taxon>Betaproteobacteria</taxon>
        <taxon>Burkholderiales</taxon>
        <taxon>Burkholderiaceae</taxon>
        <taxon>Cupriavidus</taxon>
    </lineage>
</organism>
<dbReference type="InterPro" id="IPR001296">
    <property type="entry name" value="Glyco_trans_1"/>
</dbReference>
<evidence type="ECO:0000259" key="3">
    <source>
        <dbReference type="Pfam" id="PF13439"/>
    </source>
</evidence>
<dbReference type="EMBL" id="CP038635">
    <property type="protein sequence ID" value="QBY54020.1"/>
    <property type="molecule type" value="Genomic_DNA"/>
</dbReference>
<feature type="domain" description="Glycosyl transferase family 1" evidence="2">
    <location>
        <begin position="194"/>
        <end position="351"/>
    </location>
</feature>
<dbReference type="RefSeq" id="WP_135705740.1">
    <property type="nucleotide sequence ID" value="NZ_CP038635.1"/>
</dbReference>
<dbReference type="AlphaFoldDB" id="A0A4P7LDH9"/>
<dbReference type="Proteomes" id="UP000295294">
    <property type="component" value="Chromosome 2"/>
</dbReference>
<evidence type="ECO:0000259" key="2">
    <source>
        <dbReference type="Pfam" id="PF00534"/>
    </source>
</evidence>
<dbReference type="GO" id="GO:0016757">
    <property type="term" value="F:glycosyltransferase activity"/>
    <property type="evidence" value="ECO:0007669"/>
    <property type="project" value="InterPro"/>
</dbReference>
<dbReference type="PANTHER" id="PTHR46401:SF2">
    <property type="entry name" value="GLYCOSYLTRANSFERASE WBBK-RELATED"/>
    <property type="match status" value="1"/>
</dbReference>